<sequence>MRFIILVISLISTAAIAKDFSGLYKQLDPSVVIIYSDSKAIRAAAGQQELVTLTSSSLGTGTLINNEGLILTAAHVVNSADEITVDVKNRGKFKAKVLSTYQGADIALVKLLTTKEDFKAVTVADSDQTDIGEEVFVIGTPYGLGHTLTVGHLSGKRTHTGLGNRELEFLQTDAAINQGNSGGPLFNSKGELIGVVSYIETQSGGNEGLGFAASSNMVKRILIDQPLIWFGMEFSVLSSGMAAAFNLPQDSGLLVEKVAKQSFADQVGIKGGVVEATIQNQTIVIGGDVILAIGPITITGEESNYERIVQYLNSLKGGERIPFKLLRKGAVIEMSAEKPNKRIKLI</sequence>
<dbReference type="InterPro" id="IPR051201">
    <property type="entry name" value="Chloro_Bact_Ser_Proteases"/>
</dbReference>
<evidence type="ECO:0000256" key="1">
    <source>
        <dbReference type="ARBA" id="ARBA00022670"/>
    </source>
</evidence>
<protein>
    <submittedName>
        <fullName evidence="3">Trypsin</fullName>
    </submittedName>
</protein>
<dbReference type="GO" id="GO:0004252">
    <property type="term" value="F:serine-type endopeptidase activity"/>
    <property type="evidence" value="ECO:0007669"/>
    <property type="project" value="InterPro"/>
</dbReference>
<dbReference type="AlphaFoldDB" id="A0A244CR72"/>
<proteinExistence type="predicted"/>
<dbReference type="GO" id="GO:0006508">
    <property type="term" value="P:proteolysis"/>
    <property type="evidence" value="ECO:0007669"/>
    <property type="project" value="UniProtKB-KW"/>
</dbReference>
<dbReference type="Gene3D" id="2.40.10.120">
    <property type="match status" value="1"/>
</dbReference>
<name>A0A244CR72_PSEDV</name>
<dbReference type="Gene3D" id="2.30.42.10">
    <property type="match status" value="1"/>
</dbReference>
<dbReference type="PANTHER" id="PTHR43343">
    <property type="entry name" value="PEPTIDASE S12"/>
    <property type="match status" value="1"/>
</dbReference>
<dbReference type="InterPro" id="IPR009003">
    <property type="entry name" value="Peptidase_S1_PA"/>
</dbReference>
<dbReference type="InterPro" id="IPR036034">
    <property type="entry name" value="PDZ_sf"/>
</dbReference>
<dbReference type="SUPFAM" id="SSF50494">
    <property type="entry name" value="Trypsin-like serine proteases"/>
    <property type="match status" value="1"/>
</dbReference>
<dbReference type="Proteomes" id="UP000194841">
    <property type="component" value="Unassembled WGS sequence"/>
</dbReference>
<evidence type="ECO:0000313" key="4">
    <source>
        <dbReference type="Proteomes" id="UP000194841"/>
    </source>
</evidence>
<evidence type="ECO:0000313" key="3">
    <source>
        <dbReference type="EMBL" id="OUL58127.1"/>
    </source>
</evidence>
<dbReference type="EMBL" id="MWPV01000002">
    <property type="protein sequence ID" value="OUL58127.1"/>
    <property type="molecule type" value="Genomic_DNA"/>
</dbReference>
<dbReference type="RefSeq" id="WP_086743433.1">
    <property type="nucleotide sequence ID" value="NZ_MWPV01000002.1"/>
</dbReference>
<keyword evidence="4" id="KW-1185">Reference proteome</keyword>
<dbReference type="OrthoDB" id="9758917at2"/>
<comment type="caution">
    <text evidence="3">The sequence shown here is derived from an EMBL/GenBank/DDBJ whole genome shotgun (WGS) entry which is preliminary data.</text>
</comment>
<dbReference type="PANTHER" id="PTHR43343:SF3">
    <property type="entry name" value="PROTEASE DO-LIKE 8, CHLOROPLASTIC"/>
    <property type="match status" value="1"/>
</dbReference>
<reference evidence="3 4" key="1">
    <citation type="submission" date="2017-02" db="EMBL/GenBank/DDBJ databases">
        <title>Pseudoalteromonas ulvae TC14 Genome.</title>
        <authorList>
            <person name="Molmeret M."/>
        </authorList>
    </citation>
    <scope>NUCLEOTIDE SEQUENCE [LARGE SCALE GENOMIC DNA]</scope>
    <source>
        <strain evidence="3">TC14</strain>
    </source>
</reference>
<gene>
    <name evidence="3" type="ORF">B1199_07165</name>
</gene>
<keyword evidence="2" id="KW-0378">Hydrolase</keyword>
<evidence type="ECO:0000256" key="2">
    <source>
        <dbReference type="ARBA" id="ARBA00022801"/>
    </source>
</evidence>
<keyword evidence="1" id="KW-0645">Protease</keyword>
<accession>A0A244CR72</accession>
<dbReference type="InterPro" id="IPR001940">
    <property type="entry name" value="Peptidase_S1C"/>
</dbReference>
<organism evidence="3 4">
    <name type="scientific">Pseudoalteromonas ulvae</name>
    <dbReference type="NCBI Taxonomy" id="107327"/>
    <lineage>
        <taxon>Bacteria</taxon>
        <taxon>Pseudomonadati</taxon>
        <taxon>Pseudomonadota</taxon>
        <taxon>Gammaproteobacteria</taxon>
        <taxon>Alteromonadales</taxon>
        <taxon>Pseudoalteromonadaceae</taxon>
        <taxon>Pseudoalteromonas</taxon>
    </lineage>
</organism>
<dbReference type="Pfam" id="PF13365">
    <property type="entry name" value="Trypsin_2"/>
    <property type="match status" value="1"/>
</dbReference>
<dbReference type="PRINTS" id="PR00834">
    <property type="entry name" value="PROTEASES2C"/>
</dbReference>
<dbReference type="SUPFAM" id="SSF50156">
    <property type="entry name" value="PDZ domain-like"/>
    <property type="match status" value="1"/>
</dbReference>